<dbReference type="Proteomes" id="UP000308730">
    <property type="component" value="Unassembled WGS sequence"/>
</dbReference>
<name>A0A4S4M8H7_9APHY</name>
<dbReference type="EMBL" id="SGPM01000466">
    <property type="protein sequence ID" value="THH21057.1"/>
    <property type="molecule type" value="Genomic_DNA"/>
</dbReference>
<dbReference type="AlphaFoldDB" id="A0A4S4M8H7"/>
<organism evidence="1 2">
    <name type="scientific">Antrodiella citrinella</name>
    <dbReference type="NCBI Taxonomy" id="2447956"/>
    <lineage>
        <taxon>Eukaryota</taxon>
        <taxon>Fungi</taxon>
        <taxon>Dikarya</taxon>
        <taxon>Basidiomycota</taxon>
        <taxon>Agaricomycotina</taxon>
        <taxon>Agaricomycetes</taxon>
        <taxon>Polyporales</taxon>
        <taxon>Steccherinaceae</taxon>
        <taxon>Antrodiella</taxon>
    </lineage>
</organism>
<evidence type="ECO:0000313" key="2">
    <source>
        <dbReference type="Proteomes" id="UP000308730"/>
    </source>
</evidence>
<evidence type="ECO:0000313" key="1">
    <source>
        <dbReference type="EMBL" id="THH21057.1"/>
    </source>
</evidence>
<comment type="caution">
    <text evidence="1">The sequence shown here is derived from an EMBL/GenBank/DDBJ whole genome shotgun (WGS) entry which is preliminary data.</text>
</comment>
<protein>
    <submittedName>
        <fullName evidence="1">Uncharacterized protein</fullName>
    </submittedName>
</protein>
<reference evidence="1 2" key="1">
    <citation type="submission" date="2019-02" db="EMBL/GenBank/DDBJ databases">
        <title>Genome sequencing of the rare red list fungi Antrodiella citrinella (Flaviporus citrinellus).</title>
        <authorList>
            <person name="Buettner E."/>
            <person name="Kellner H."/>
        </authorList>
    </citation>
    <scope>NUCLEOTIDE SEQUENCE [LARGE SCALE GENOMIC DNA]</scope>
    <source>
        <strain evidence="1 2">DSM 108506</strain>
    </source>
</reference>
<gene>
    <name evidence="1" type="ORF">EUX98_g8463</name>
</gene>
<accession>A0A4S4M8H7</accession>
<sequence>MAVPRDPLHISPSDLDLDIGFASPILPLYDDNLAGAIKFLDILLKELTRPFADVALAPLDSGKSDDRSTGASTLM</sequence>
<proteinExistence type="predicted"/>
<keyword evidence="2" id="KW-1185">Reference proteome</keyword>